<keyword evidence="4 7" id="KW-0812">Transmembrane</keyword>
<feature type="transmembrane region" description="Helical" evidence="7">
    <location>
        <begin position="21"/>
        <end position="40"/>
    </location>
</feature>
<dbReference type="GO" id="GO:0009306">
    <property type="term" value="P:protein secretion"/>
    <property type="evidence" value="ECO:0007669"/>
    <property type="project" value="InterPro"/>
</dbReference>
<gene>
    <name evidence="7 8" type="primary">flhA</name>
    <name evidence="8" type="ORF">BTSPAZIEG_0161</name>
</gene>
<dbReference type="NCBIfam" id="TIGR01398">
    <property type="entry name" value="FlhA"/>
    <property type="match status" value="1"/>
</dbReference>
<feature type="transmembrane region" description="Helical" evidence="7">
    <location>
        <begin position="117"/>
        <end position="140"/>
    </location>
</feature>
<dbReference type="PRINTS" id="PR00949">
    <property type="entry name" value="TYPE3IMAPROT"/>
</dbReference>
<keyword evidence="8" id="KW-0966">Cell projection</keyword>
<keyword evidence="6 7" id="KW-0472">Membrane</keyword>
<evidence type="ECO:0000313" key="8">
    <source>
        <dbReference type="EMBL" id="CUR53140.1"/>
    </source>
</evidence>
<dbReference type="Proteomes" id="UP000243633">
    <property type="component" value="Chromosome 1"/>
</dbReference>
<dbReference type="PATRIC" id="fig|98804.3.peg.155"/>
<dbReference type="Gene3D" id="1.10.8.540">
    <property type="entry name" value="FHIPEP family, domain 3"/>
    <property type="match status" value="1"/>
</dbReference>
<feature type="transmembrane region" description="Helical" evidence="7">
    <location>
        <begin position="289"/>
        <end position="306"/>
    </location>
</feature>
<dbReference type="InterPro" id="IPR001712">
    <property type="entry name" value="T3SS_FHIPEP"/>
</dbReference>
<reference evidence="9" key="1">
    <citation type="submission" date="2015-10" db="EMBL/GenBank/DDBJ databases">
        <authorList>
            <person name="Manzano-Marin A."/>
            <person name="Manzano-Marin A."/>
        </authorList>
    </citation>
    <scope>NUCLEOTIDE SEQUENCE [LARGE SCALE GENOMIC DNA]</scope>
    <source>
        <strain evidence="9">BTs</strain>
    </source>
</reference>
<dbReference type="PIRSF" id="PIRSF005419">
    <property type="entry name" value="FlhA"/>
    <property type="match status" value="1"/>
</dbReference>
<dbReference type="AlphaFoldDB" id="A0A160SWS8"/>
<feature type="transmembrane region" description="Helical" evidence="7">
    <location>
        <begin position="76"/>
        <end position="97"/>
    </location>
</feature>
<dbReference type="InterPro" id="IPR025505">
    <property type="entry name" value="FHIPEP_CS"/>
</dbReference>
<keyword evidence="8" id="KW-0282">Flagellum</keyword>
<keyword evidence="5 7" id="KW-1133">Transmembrane helix</keyword>
<proteinExistence type="inferred from homology"/>
<evidence type="ECO:0000256" key="4">
    <source>
        <dbReference type="ARBA" id="ARBA00022692"/>
    </source>
</evidence>
<dbReference type="Pfam" id="PF00771">
    <property type="entry name" value="FHIPEP"/>
    <property type="match status" value="1"/>
</dbReference>
<feature type="transmembrane region" description="Helical" evidence="7">
    <location>
        <begin position="46"/>
        <end position="64"/>
    </location>
</feature>
<keyword evidence="7" id="KW-0653">Protein transport</keyword>
<dbReference type="Gene3D" id="3.40.30.60">
    <property type="entry name" value="FHIPEP family, domain 1"/>
    <property type="match status" value="1"/>
</dbReference>
<dbReference type="STRING" id="98804.BTSPAZIEG_0161"/>
<comment type="similarity">
    <text evidence="2 7">Belongs to the FHIPEP (flagella/HR/invasion proteins export pore) family.</text>
</comment>
<dbReference type="EMBL" id="LN890285">
    <property type="protein sequence ID" value="CUR53140.1"/>
    <property type="molecule type" value="Genomic_DNA"/>
</dbReference>
<comment type="function">
    <text evidence="7">Required for formation of the rod structure of the flagellar apparatus. Together with FliI and FliH, may constitute the export apparatus of flagellin.</text>
</comment>
<dbReference type="OrthoDB" id="9759185at2"/>
<keyword evidence="7" id="KW-1005">Bacterial flagellum biogenesis</keyword>
<dbReference type="PANTHER" id="PTHR30161:SF1">
    <property type="entry name" value="FLAGELLAR BIOSYNTHESIS PROTEIN FLHA-RELATED"/>
    <property type="match status" value="1"/>
</dbReference>
<organism evidence="8 9">
    <name type="scientific">Buchnera aphidicola subsp. Tuberolachnus salignus</name>
    <dbReference type="NCBI Taxonomy" id="98804"/>
    <lineage>
        <taxon>Bacteria</taxon>
        <taxon>Pseudomonadati</taxon>
        <taxon>Pseudomonadota</taxon>
        <taxon>Gammaproteobacteria</taxon>
        <taxon>Enterobacterales</taxon>
        <taxon>Erwiniaceae</taxon>
        <taxon>Buchnera</taxon>
    </lineage>
</organism>
<dbReference type="PROSITE" id="PS00994">
    <property type="entry name" value="FHIPEP"/>
    <property type="match status" value="1"/>
</dbReference>
<dbReference type="Gene3D" id="3.40.50.12790">
    <property type="entry name" value="FHIPEP family, domain 4"/>
    <property type="match status" value="1"/>
</dbReference>
<dbReference type="PANTHER" id="PTHR30161">
    <property type="entry name" value="FLAGELLAR EXPORT PROTEIN, MEMBRANE FLHA SUBUNIT-RELATED"/>
    <property type="match status" value="1"/>
</dbReference>
<dbReference type="InterPro" id="IPR042193">
    <property type="entry name" value="FHIPEP_3"/>
</dbReference>
<evidence type="ECO:0000256" key="5">
    <source>
        <dbReference type="ARBA" id="ARBA00022989"/>
    </source>
</evidence>
<dbReference type="RefSeq" id="WP_075472526.1">
    <property type="nucleotide sequence ID" value="NZ_LN890285.1"/>
</dbReference>
<keyword evidence="9" id="KW-1185">Reference proteome</keyword>
<sequence length="695" mass="78829">MKFINFFLFFLKKKEKIIIKSLLIPCLILVLLTMLIVPLSPFLLDILFTFNITLSIMILISTMLMQHTLEFSSFPIILLFSTLLRLSLNIASTRIILLKGHLGSVSAGYVIESFGNFLVGGNFIIGIVIFIILVIINFIVITKGVSRISEVGARFTLDAMPGKQMAIDSDLNAGLIQSTEAKKRRLKIEKEADFYGSMDGASKFVRGDAIAGIIIMFVNLLGGLFVGIWQHNMTFSEASQIYCLLTIGDGLVAQIPSLIISTASAIIVTRINSDQNNVGDQILQQLFNVPKVILLSGLVIGILGLIPGMPHLVFLLFTFGLCILSWRIYKKELNLKNFDKKKKDMFTQNEHNITLSWKDVSFEELMVIELSHDLISLTQTSDADGLLLHLNKIRKNFAQEIGFLPSIIHVLINHELLLNQYRILVKGIEIARGKVYLNKLLAIDNGSAKGVLTGKKIYDPVFNLPAFWIKKELEQKAISKNFLIVKNSMVIITHFHNIIKNYFHEIFGFQETQELLDYISQSTPKLVESLIPSKLSVFDLQKILQNLLKEKISIRDIRTILETLLEFTPTIKKDLEILTGMVRIALRKSITQKYFFNSGDIKVLGLNFELETLLLNNIEKNNYILDPKLAENLIKNTKIAIEIQKKNKNPIILLVNHSLRFFLARIFFKSIPELIVLSFFEISEERNVIITVFIR</sequence>
<feature type="transmembrane region" description="Helical" evidence="7">
    <location>
        <begin position="241"/>
        <end position="268"/>
    </location>
</feature>
<evidence type="ECO:0000256" key="2">
    <source>
        <dbReference type="ARBA" id="ARBA00008835"/>
    </source>
</evidence>
<dbReference type="GO" id="GO:0005886">
    <property type="term" value="C:plasma membrane"/>
    <property type="evidence" value="ECO:0007669"/>
    <property type="project" value="UniProtKB-SubCell"/>
</dbReference>
<feature type="transmembrane region" description="Helical" evidence="7">
    <location>
        <begin position="209"/>
        <end position="229"/>
    </location>
</feature>
<dbReference type="InterPro" id="IPR006301">
    <property type="entry name" value="FlhA"/>
</dbReference>
<protein>
    <recommendedName>
        <fullName evidence="7">Flagellar biosynthesis protein FlhA</fullName>
    </recommendedName>
</protein>
<name>A0A160SWS8_BUCTT</name>
<evidence type="ECO:0000256" key="1">
    <source>
        <dbReference type="ARBA" id="ARBA00004651"/>
    </source>
</evidence>
<dbReference type="InterPro" id="IPR042194">
    <property type="entry name" value="FHIPEP_1"/>
</dbReference>
<accession>A0A160SWS8</accession>
<dbReference type="GO" id="GO:0044780">
    <property type="term" value="P:bacterial-type flagellum assembly"/>
    <property type="evidence" value="ECO:0007669"/>
    <property type="project" value="InterPro"/>
</dbReference>
<comment type="subcellular location">
    <subcellularLocation>
        <location evidence="1 7">Cell membrane</location>
        <topology evidence="1 7">Multi-pass membrane protein</topology>
    </subcellularLocation>
</comment>
<evidence type="ECO:0000256" key="6">
    <source>
        <dbReference type="ARBA" id="ARBA00023136"/>
    </source>
</evidence>
<keyword evidence="8" id="KW-0969">Cilium</keyword>
<evidence type="ECO:0000313" key="9">
    <source>
        <dbReference type="Proteomes" id="UP000243633"/>
    </source>
</evidence>
<keyword evidence="3 7" id="KW-1003">Cell membrane</keyword>
<keyword evidence="7" id="KW-1006">Bacterial flagellum protein export</keyword>
<evidence type="ECO:0000256" key="3">
    <source>
        <dbReference type="ARBA" id="ARBA00022475"/>
    </source>
</evidence>
<dbReference type="InterPro" id="IPR042196">
    <property type="entry name" value="FHIPEP_4"/>
</dbReference>
<evidence type="ECO:0000256" key="7">
    <source>
        <dbReference type="RuleBase" id="RU364093"/>
    </source>
</evidence>
<keyword evidence="7" id="KW-0813">Transport</keyword>